<reference evidence="1" key="1">
    <citation type="journal article" date="2025" name="Int. J. Syst. Evol. Microbiol.">
        <title>Inconstantimicrobium mannanitabidum sp. nov., a novel member of the family Clostridiaceae isolated from anoxic soil under the treatment of reductive soil disinfestation.</title>
        <authorList>
            <person name="Ueki A."/>
            <person name="Tonouchi A."/>
            <person name="Honma S."/>
            <person name="Kaku N."/>
            <person name="Ueki K."/>
        </authorList>
    </citation>
    <scope>NUCLEOTIDE SEQUENCE</scope>
    <source>
        <strain evidence="1">TW13</strain>
    </source>
</reference>
<gene>
    <name evidence="1" type="ORF">rsdtw13_29140</name>
</gene>
<name>A0ACB5REV9_9CLOT</name>
<accession>A0ACB5REV9</accession>
<evidence type="ECO:0000313" key="1">
    <source>
        <dbReference type="EMBL" id="GKX67656.1"/>
    </source>
</evidence>
<evidence type="ECO:0000313" key="2">
    <source>
        <dbReference type="Proteomes" id="UP001058074"/>
    </source>
</evidence>
<proteinExistence type="predicted"/>
<protein>
    <submittedName>
        <fullName evidence="1">DNA-binding response regulator</fullName>
    </submittedName>
</protein>
<organism evidence="1 2">
    <name type="scientific">Inconstantimicrobium mannanitabidum</name>
    <dbReference type="NCBI Taxonomy" id="1604901"/>
    <lineage>
        <taxon>Bacteria</taxon>
        <taxon>Bacillati</taxon>
        <taxon>Bacillota</taxon>
        <taxon>Clostridia</taxon>
        <taxon>Eubacteriales</taxon>
        <taxon>Clostridiaceae</taxon>
        <taxon>Inconstantimicrobium</taxon>
    </lineage>
</organism>
<dbReference type="EMBL" id="BROD01000001">
    <property type="protein sequence ID" value="GKX67656.1"/>
    <property type="molecule type" value="Genomic_DNA"/>
</dbReference>
<dbReference type="Proteomes" id="UP001058074">
    <property type="component" value="Unassembled WGS sequence"/>
</dbReference>
<sequence>MPYTILIADDESEILEVLEMFLENDGLSVIKANNGLEALNAVNQERIDMAIIDIMMPEIDGLKLLKKIREKSNIPVLILSAKGCDNDKIIGLGLGADDYVSKPFNPLEIVARVHAQLRRFYNLNPDKTHGANTIIKIGNLELNTDENTLKRKDKYIELTNREYRIIKLLMESPGRIFTKKQIFENAWDDYFVEDDSTIMVHISNIRSKIEEDTKNPVYLKTIKGLGYKFEKKVVFDE</sequence>
<comment type="caution">
    <text evidence="1">The sequence shown here is derived from an EMBL/GenBank/DDBJ whole genome shotgun (WGS) entry which is preliminary data.</text>
</comment>
<keyword evidence="1" id="KW-0238">DNA-binding</keyword>
<keyword evidence="2" id="KW-1185">Reference proteome</keyword>